<keyword evidence="3" id="KW-1185">Reference proteome</keyword>
<feature type="region of interest" description="Disordered" evidence="1">
    <location>
        <begin position="1"/>
        <end position="45"/>
    </location>
</feature>
<reference evidence="2 3" key="1">
    <citation type="submission" date="2024-02" db="EMBL/GenBank/DDBJ databases">
        <title>Distribution and functional of Brevundimonas-related endobacteria within Verticillium dahliae.</title>
        <authorList>
            <person name="Zeng H."/>
        </authorList>
    </citation>
    <scope>NUCLEOTIDE SEQUENCE [LARGE SCALE GENOMIC DNA]</scope>
    <source>
        <strain evidence="2 3">TRM 44200</strain>
    </source>
</reference>
<dbReference type="EMBL" id="CP146369">
    <property type="protein sequence ID" value="WWT53813.1"/>
    <property type="molecule type" value="Genomic_DNA"/>
</dbReference>
<gene>
    <name evidence="2" type="ORF">V8J38_11165</name>
</gene>
<feature type="compositionally biased region" description="Low complexity" evidence="1">
    <location>
        <begin position="1"/>
        <end position="39"/>
    </location>
</feature>
<protein>
    <submittedName>
        <fullName evidence="2">Uncharacterized protein</fullName>
    </submittedName>
</protein>
<evidence type="ECO:0000313" key="3">
    <source>
        <dbReference type="Proteomes" id="UP001363460"/>
    </source>
</evidence>
<evidence type="ECO:0000313" key="2">
    <source>
        <dbReference type="EMBL" id="WWT53813.1"/>
    </source>
</evidence>
<accession>A0ABZ2IEN2</accession>
<dbReference type="Proteomes" id="UP001363460">
    <property type="component" value="Chromosome"/>
</dbReference>
<sequence length="232" mass="23683">MTEQTAEPETPEAAAPTTAVPVTPDASLMAPAAPAEPAAPVRPDGIPDAYWDDAAGVKPEAYARLAELEAADTARREGVPESAEAYKLEPDEPVLGADGKPVTFDADDPLAKAILPALHEAGLPQAAVSKILRAYAANEVEAVKAAQAETAAYVSAEQAKLGSNHAARTSALHGQVIAAIGQDAAEALRSKMTDAAAVIALETLVSKLQGPAIGAVPLKPPATPDLATRMYG</sequence>
<evidence type="ECO:0000256" key="1">
    <source>
        <dbReference type="SAM" id="MobiDB-lite"/>
    </source>
</evidence>
<dbReference type="RefSeq" id="WP_338575717.1">
    <property type="nucleotide sequence ID" value="NZ_CP146369.1"/>
</dbReference>
<name>A0ABZ2IEN2_9CAUL</name>
<proteinExistence type="predicted"/>
<organism evidence="2 3">
    <name type="scientific">Brevundimonas olei</name>
    <dbReference type="NCBI Taxonomy" id="657642"/>
    <lineage>
        <taxon>Bacteria</taxon>
        <taxon>Pseudomonadati</taxon>
        <taxon>Pseudomonadota</taxon>
        <taxon>Alphaproteobacteria</taxon>
        <taxon>Caulobacterales</taxon>
        <taxon>Caulobacteraceae</taxon>
        <taxon>Brevundimonas</taxon>
    </lineage>
</organism>